<protein>
    <submittedName>
        <fullName evidence="1">DNA N-6-adenine-methyltransferase</fullName>
    </submittedName>
</protein>
<accession>A0ABU6L9Y0</accession>
<evidence type="ECO:0000313" key="1">
    <source>
        <dbReference type="EMBL" id="MEC6833028.1"/>
    </source>
</evidence>
<gene>
    <name evidence="1" type="ORF">VXS06_14770</name>
</gene>
<sequence length="193" mass="22308">MAILVKSCTATSDKNRWATTWECFSDAQHLFGRPFTIDVAAEPATAKVERFFISPEFFRFSDWATQLTKTKNKVVGVDALSLDWPDGWWCNPPFDYKQEFITHALKQAKAGRSGMMLLPHEPLTGWWRELVNDAATIVYTPDGRYPFYEVDGKTKKQGVNFGSSFILFTPHYHQRTEYVPFNRYIDKHQGKVI</sequence>
<reference evidence="1 2" key="1">
    <citation type="submission" date="2024-01" db="EMBL/GenBank/DDBJ databases">
        <title>Active colonisers of the gastrointestinal tract of Atlantic salmon farmed in a warm water region.</title>
        <authorList>
            <person name="Bowman J.P."/>
        </authorList>
    </citation>
    <scope>NUCLEOTIDE SEQUENCE [LARGE SCALE GENOMIC DNA]</scope>
    <source>
        <strain evidence="1 2">S3MW1</strain>
    </source>
</reference>
<dbReference type="Pfam" id="PF05869">
    <property type="entry name" value="Dam"/>
    <property type="match status" value="1"/>
</dbReference>
<name>A0ABU6L9Y0_9GAMM</name>
<keyword evidence="2" id="KW-1185">Reference proteome</keyword>
<comment type="caution">
    <text evidence="1">The sequence shown here is derived from an EMBL/GenBank/DDBJ whole genome shotgun (WGS) entry which is preliminary data.</text>
</comment>
<organism evidence="1 2">
    <name type="scientific">Photobacterium toruni</name>
    <dbReference type="NCBI Taxonomy" id="1935446"/>
    <lineage>
        <taxon>Bacteria</taxon>
        <taxon>Pseudomonadati</taxon>
        <taxon>Pseudomonadota</taxon>
        <taxon>Gammaproteobacteria</taxon>
        <taxon>Vibrionales</taxon>
        <taxon>Vibrionaceae</taxon>
        <taxon>Photobacterium</taxon>
    </lineage>
</organism>
<dbReference type="Proteomes" id="UP001306119">
    <property type="component" value="Unassembled WGS sequence"/>
</dbReference>
<proteinExistence type="predicted"/>
<dbReference type="EMBL" id="JAYXUG010000013">
    <property type="protein sequence ID" value="MEC6833028.1"/>
    <property type="molecule type" value="Genomic_DNA"/>
</dbReference>
<evidence type="ECO:0000313" key="2">
    <source>
        <dbReference type="Proteomes" id="UP001306119"/>
    </source>
</evidence>
<dbReference type="InterPro" id="IPR008593">
    <property type="entry name" value="Dam_MeTrfase"/>
</dbReference>
<dbReference type="RefSeq" id="WP_327775328.1">
    <property type="nucleotide sequence ID" value="NZ_JAYXUG010000013.1"/>
</dbReference>